<dbReference type="PANTHER" id="PTHR11741:SF0">
    <property type="entry name" value="ELONGATION FACTOR TS, MITOCHONDRIAL"/>
    <property type="match status" value="1"/>
</dbReference>
<comment type="caution">
    <text evidence="5">The sequence shown here is derived from an EMBL/GenBank/DDBJ whole genome shotgun (WGS) entry which is preliminary data.</text>
</comment>
<keyword evidence="3" id="KW-0648">Protein biosynthesis</keyword>
<proteinExistence type="inferred from homology"/>
<organism evidence="5">
    <name type="scientific">bioreactor metagenome</name>
    <dbReference type="NCBI Taxonomy" id="1076179"/>
    <lineage>
        <taxon>unclassified sequences</taxon>
        <taxon>metagenomes</taxon>
        <taxon>ecological metagenomes</taxon>
    </lineage>
</organism>
<dbReference type="CDD" id="cd14275">
    <property type="entry name" value="UBA_EF-Ts"/>
    <property type="match status" value="1"/>
</dbReference>
<dbReference type="AlphaFoldDB" id="A0A645DI37"/>
<accession>A0A645DI37</accession>
<dbReference type="Gene3D" id="3.30.479.20">
    <property type="entry name" value="Elongation factor Ts, dimerisation domain"/>
    <property type="match status" value="2"/>
</dbReference>
<dbReference type="Pfam" id="PF00889">
    <property type="entry name" value="EF_TS"/>
    <property type="match status" value="1"/>
</dbReference>
<feature type="domain" description="Translation elongation factor EFTs/EF1B dimerisation" evidence="4">
    <location>
        <begin position="71"/>
        <end position="288"/>
    </location>
</feature>
<dbReference type="EMBL" id="VSSQ01036420">
    <property type="protein sequence ID" value="MPM88901.1"/>
    <property type="molecule type" value="Genomic_DNA"/>
</dbReference>
<dbReference type="HAMAP" id="MF_00050">
    <property type="entry name" value="EF_Ts"/>
    <property type="match status" value="1"/>
</dbReference>
<dbReference type="FunFam" id="1.10.8.10:FF:000001">
    <property type="entry name" value="Elongation factor Ts"/>
    <property type="match status" value="1"/>
</dbReference>
<evidence type="ECO:0000256" key="3">
    <source>
        <dbReference type="ARBA" id="ARBA00022917"/>
    </source>
</evidence>
<evidence type="ECO:0000256" key="1">
    <source>
        <dbReference type="ARBA" id="ARBA00005532"/>
    </source>
</evidence>
<dbReference type="Gene3D" id="1.10.286.20">
    <property type="match status" value="1"/>
</dbReference>
<dbReference type="PANTHER" id="PTHR11741">
    <property type="entry name" value="ELONGATION FACTOR TS"/>
    <property type="match status" value="1"/>
</dbReference>
<dbReference type="InterPro" id="IPR036402">
    <property type="entry name" value="EF-Ts_dimer_sf"/>
</dbReference>
<dbReference type="InterPro" id="IPR014039">
    <property type="entry name" value="Transl_elong_EFTs/EF1B_dimer"/>
</dbReference>
<dbReference type="GO" id="GO:0003746">
    <property type="term" value="F:translation elongation factor activity"/>
    <property type="evidence" value="ECO:0007669"/>
    <property type="project" value="UniProtKB-KW"/>
</dbReference>
<evidence type="ECO:0000259" key="4">
    <source>
        <dbReference type="Pfam" id="PF00889"/>
    </source>
</evidence>
<dbReference type="InterPro" id="IPR009060">
    <property type="entry name" value="UBA-like_sf"/>
</dbReference>
<sequence>MFTAKDVMALRELTQAGMMDCKKALTECEGDFEKAKDYLREKGLAAAAKKAGRIAAEGIVGSYICTDCGVGVIIEVNCETDFVAKTDDFQAYVSKLAEQVGQKNPADVDALLAQDAIFAPGLTVSATLNEMVAKIGEKISIRRFTRYEGVVDVYIHLGGRIGVLVDMDAPASLKDDPALKAVAHDIAMHIAAARPLYLTRDEVPADEVEHEKEINRNMALNEEKPKPAAVIEKMLVGRIEKFFKEISLLEQIFVKDTSLSITQVLENASKQLGTKISVKRFTRYEMGEGLQKRENNFAEEVMCQTKA</sequence>
<reference evidence="5" key="1">
    <citation type="submission" date="2019-08" db="EMBL/GenBank/DDBJ databases">
        <authorList>
            <person name="Kucharzyk K."/>
            <person name="Murdoch R.W."/>
            <person name="Higgins S."/>
            <person name="Loffler F."/>
        </authorList>
    </citation>
    <scope>NUCLEOTIDE SEQUENCE</scope>
</reference>
<gene>
    <name evidence="5" type="primary">tsf_46</name>
    <name evidence="5" type="ORF">SDC9_136005</name>
</gene>
<dbReference type="InterPro" id="IPR001816">
    <property type="entry name" value="Transl_elong_EFTs/EF1B"/>
</dbReference>
<dbReference type="SUPFAM" id="SSF46934">
    <property type="entry name" value="UBA-like"/>
    <property type="match status" value="1"/>
</dbReference>
<name>A0A645DI37_9ZZZZ</name>
<evidence type="ECO:0000313" key="5">
    <source>
        <dbReference type="EMBL" id="MPM88901.1"/>
    </source>
</evidence>
<dbReference type="SUPFAM" id="SSF54713">
    <property type="entry name" value="Elongation factor Ts (EF-Ts), dimerisation domain"/>
    <property type="match status" value="2"/>
</dbReference>
<dbReference type="NCBIfam" id="TIGR00116">
    <property type="entry name" value="tsf"/>
    <property type="match status" value="1"/>
</dbReference>
<evidence type="ECO:0000256" key="2">
    <source>
        <dbReference type="ARBA" id="ARBA00022768"/>
    </source>
</evidence>
<dbReference type="InterPro" id="IPR018101">
    <property type="entry name" value="Transl_elong_Ts_CS"/>
</dbReference>
<dbReference type="Gene3D" id="1.10.8.10">
    <property type="entry name" value="DNA helicase RuvA subunit, C-terminal domain"/>
    <property type="match status" value="1"/>
</dbReference>
<protein>
    <submittedName>
        <fullName evidence="5">Elongation factor Ts</fullName>
    </submittedName>
</protein>
<dbReference type="PROSITE" id="PS01126">
    <property type="entry name" value="EF_TS_1"/>
    <property type="match status" value="1"/>
</dbReference>
<dbReference type="PROSITE" id="PS01127">
    <property type="entry name" value="EF_TS_2"/>
    <property type="match status" value="1"/>
</dbReference>
<keyword evidence="2 5" id="KW-0251">Elongation factor</keyword>
<comment type="similarity">
    <text evidence="1">Belongs to the EF-Ts family.</text>
</comment>